<organism evidence="1 2">
    <name type="scientific">Acrobeloides nanus</name>
    <dbReference type="NCBI Taxonomy" id="290746"/>
    <lineage>
        <taxon>Eukaryota</taxon>
        <taxon>Metazoa</taxon>
        <taxon>Ecdysozoa</taxon>
        <taxon>Nematoda</taxon>
        <taxon>Chromadorea</taxon>
        <taxon>Rhabditida</taxon>
        <taxon>Tylenchina</taxon>
        <taxon>Cephalobomorpha</taxon>
        <taxon>Cephaloboidea</taxon>
        <taxon>Cephalobidae</taxon>
        <taxon>Acrobeloides</taxon>
    </lineage>
</organism>
<dbReference type="WBParaSite" id="ACRNAN_scaffold2293.g19830.t1">
    <property type="protein sequence ID" value="ACRNAN_scaffold2293.g19830.t1"/>
    <property type="gene ID" value="ACRNAN_scaffold2293.g19830"/>
</dbReference>
<dbReference type="Proteomes" id="UP000887540">
    <property type="component" value="Unplaced"/>
</dbReference>
<sequence length="84" mass="9534">MYDVCQRDVRFMCKSTGSILSRGVSRAEKRAAGGDIAHQTLKIFIEQVCCQQETKDLKEWTPGVRYIYNMVGLYNALKLVSINS</sequence>
<proteinExistence type="predicted"/>
<reference evidence="2" key="1">
    <citation type="submission" date="2022-11" db="UniProtKB">
        <authorList>
            <consortium name="WormBaseParasite"/>
        </authorList>
    </citation>
    <scope>IDENTIFICATION</scope>
</reference>
<evidence type="ECO:0000313" key="2">
    <source>
        <dbReference type="WBParaSite" id="ACRNAN_scaffold2293.g19830.t1"/>
    </source>
</evidence>
<name>A0A914DBG7_9BILA</name>
<dbReference type="AlphaFoldDB" id="A0A914DBG7"/>
<evidence type="ECO:0000313" key="1">
    <source>
        <dbReference type="Proteomes" id="UP000887540"/>
    </source>
</evidence>
<keyword evidence="1" id="KW-1185">Reference proteome</keyword>
<protein>
    <submittedName>
        <fullName evidence="2">Uncharacterized protein</fullName>
    </submittedName>
</protein>
<accession>A0A914DBG7</accession>